<dbReference type="EMBL" id="JAGGLL010000010">
    <property type="protein sequence ID" value="MBP2021738.1"/>
    <property type="molecule type" value="Genomic_DNA"/>
</dbReference>
<keyword evidence="2" id="KW-1185">Reference proteome</keyword>
<evidence type="ECO:0000313" key="2">
    <source>
        <dbReference type="Proteomes" id="UP001519308"/>
    </source>
</evidence>
<sequence length="130" mass="14740">MDKFMYKIIIVVLALLCLTIAGINSVYTKKTDKYLLSQSNKPVNSKPKSQYSLYDALNAINKYESFKIEKISLEQNNQCSMEVKYYGDLANVSGILQDISHIEEVSNIQTIVLSKKDNTAAFNIKFVLCK</sequence>
<name>A0ABS4K1T8_9CLOT</name>
<protein>
    <submittedName>
        <fullName evidence="1">Uncharacterized protein</fullName>
    </submittedName>
</protein>
<proteinExistence type="predicted"/>
<dbReference type="Proteomes" id="UP001519308">
    <property type="component" value="Unassembled WGS sequence"/>
</dbReference>
<gene>
    <name evidence="1" type="ORF">J2Z44_001534</name>
</gene>
<accession>A0ABS4K1T8</accession>
<evidence type="ECO:0000313" key="1">
    <source>
        <dbReference type="EMBL" id="MBP2021738.1"/>
    </source>
</evidence>
<reference evidence="1 2" key="1">
    <citation type="submission" date="2021-03" db="EMBL/GenBank/DDBJ databases">
        <title>Genomic Encyclopedia of Type Strains, Phase IV (KMG-IV): sequencing the most valuable type-strain genomes for metagenomic binning, comparative biology and taxonomic classification.</title>
        <authorList>
            <person name="Goeker M."/>
        </authorList>
    </citation>
    <scope>NUCLEOTIDE SEQUENCE [LARGE SCALE GENOMIC DNA]</scope>
    <source>
        <strain evidence="1 2">DSM 28650</strain>
    </source>
</reference>
<organism evidence="1 2">
    <name type="scientific">Clostridium punense</name>
    <dbReference type="NCBI Taxonomy" id="1054297"/>
    <lineage>
        <taxon>Bacteria</taxon>
        <taxon>Bacillati</taxon>
        <taxon>Bacillota</taxon>
        <taxon>Clostridia</taxon>
        <taxon>Eubacteriales</taxon>
        <taxon>Clostridiaceae</taxon>
        <taxon>Clostridium</taxon>
    </lineage>
</organism>
<dbReference type="RefSeq" id="WP_021282301.1">
    <property type="nucleotide sequence ID" value="NZ_JAGGLL010000010.1"/>
</dbReference>
<comment type="caution">
    <text evidence="1">The sequence shown here is derived from an EMBL/GenBank/DDBJ whole genome shotgun (WGS) entry which is preliminary data.</text>
</comment>